<dbReference type="PROSITE" id="PS50026">
    <property type="entry name" value="EGF_3"/>
    <property type="match status" value="1"/>
</dbReference>
<dbReference type="GO" id="GO:0018996">
    <property type="term" value="P:molting cycle, collagen and cuticulin-based cuticle"/>
    <property type="evidence" value="ECO:0007669"/>
    <property type="project" value="UniProtKB-ARBA"/>
</dbReference>
<dbReference type="Pfam" id="PF01400">
    <property type="entry name" value="Astacin"/>
    <property type="match status" value="1"/>
</dbReference>
<evidence type="ECO:0000256" key="2">
    <source>
        <dbReference type="ARBA" id="ARBA00022670"/>
    </source>
</evidence>
<dbReference type="PROSITE" id="PS01186">
    <property type="entry name" value="EGF_2"/>
    <property type="match status" value="1"/>
</dbReference>
<keyword evidence="6 10" id="KW-0862">Zinc</keyword>
<dbReference type="InterPro" id="IPR000742">
    <property type="entry name" value="EGF"/>
</dbReference>
<name>Q26051_PARLI</name>
<accession>Q26051</accession>
<dbReference type="EMBL" id="X65721">
    <property type="protein sequence ID" value="CAA46637.1"/>
    <property type="molecule type" value="Genomic_DNA"/>
</dbReference>
<dbReference type="CDD" id="cd00041">
    <property type="entry name" value="CUB"/>
    <property type="match status" value="2"/>
</dbReference>
<keyword evidence="5 10" id="KW-0378">Hydrolase</keyword>
<dbReference type="InterPro" id="IPR024079">
    <property type="entry name" value="MetalloPept_cat_dom_sf"/>
</dbReference>
<comment type="caution">
    <text evidence="9">Lacks conserved residue(s) required for the propagation of feature annotation.</text>
</comment>
<reference evidence="16" key="1">
    <citation type="submission" date="1992-03" db="EMBL/GenBank/DDBJ databases">
        <authorList>
            <person name="Gache C.P."/>
        </authorList>
    </citation>
    <scope>NUCLEOTIDE SEQUENCE</scope>
</reference>
<evidence type="ECO:0000256" key="9">
    <source>
        <dbReference type="PROSITE-ProRule" id="PRU00076"/>
    </source>
</evidence>
<evidence type="ECO:0000256" key="5">
    <source>
        <dbReference type="ARBA" id="ARBA00022801"/>
    </source>
</evidence>
<feature type="region of interest" description="Disordered" evidence="12">
    <location>
        <begin position="24"/>
        <end position="65"/>
    </location>
</feature>
<dbReference type="InterPro" id="IPR006026">
    <property type="entry name" value="Peptidase_Metallo"/>
</dbReference>
<keyword evidence="1 9" id="KW-0245">EGF-like domain</keyword>
<dbReference type="SMART" id="SM00042">
    <property type="entry name" value="CUB"/>
    <property type="match status" value="2"/>
</dbReference>
<dbReference type="FunFam" id="3.40.390.10:FF:000028">
    <property type="entry name" value="Zinc metalloproteinase"/>
    <property type="match status" value="1"/>
</dbReference>
<dbReference type="SUPFAM" id="SSF49854">
    <property type="entry name" value="Spermadhesin, CUB domain"/>
    <property type="match status" value="2"/>
</dbReference>
<evidence type="ECO:0000259" key="15">
    <source>
        <dbReference type="PROSITE" id="PS51864"/>
    </source>
</evidence>
<feature type="active site" evidence="10">
    <location>
        <position position="191"/>
    </location>
</feature>
<dbReference type="PROSITE" id="PS01180">
    <property type="entry name" value="CUB"/>
    <property type="match status" value="2"/>
</dbReference>
<dbReference type="PIRSF" id="PIRSF038056">
    <property type="entry name" value="BP10_SPAN"/>
    <property type="match status" value="1"/>
</dbReference>
<dbReference type="GO" id="GO:0006508">
    <property type="term" value="P:proteolysis"/>
    <property type="evidence" value="ECO:0007669"/>
    <property type="project" value="UniProtKB-KW"/>
</dbReference>
<evidence type="ECO:0000256" key="1">
    <source>
        <dbReference type="ARBA" id="ARBA00022536"/>
    </source>
</evidence>
<feature type="binding site" evidence="10">
    <location>
        <position position="200"/>
    </location>
    <ligand>
        <name>Zn(2+)</name>
        <dbReference type="ChEBI" id="CHEBI:29105"/>
        <note>catalytic</note>
    </ligand>
</feature>
<dbReference type="PANTHER" id="PTHR10127:SF780">
    <property type="entry name" value="METALLOENDOPEPTIDASE"/>
    <property type="match status" value="1"/>
</dbReference>
<dbReference type="Gene3D" id="3.40.390.10">
    <property type="entry name" value="Collagenase (Catalytic Domain)"/>
    <property type="match status" value="1"/>
</dbReference>
<feature type="binding site" evidence="10">
    <location>
        <position position="190"/>
    </location>
    <ligand>
        <name>Zn(2+)</name>
        <dbReference type="ChEBI" id="CHEBI:29105"/>
        <note>catalytic</note>
    </ligand>
</feature>
<protein>
    <recommendedName>
        <fullName evidence="11">Metalloendopeptidase</fullName>
        <ecNumber evidence="11">3.4.24.-</ecNumber>
    </recommendedName>
</protein>
<evidence type="ECO:0000256" key="4">
    <source>
        <dbReference type="ARBA" id="ARBA00022737"/>
    </source>
</evidence>
<feature type="domain" description="Peptidase M12A" evidence="15">
    <location>
        <begin position="93"/>
        <end position="294"/>
    </location>
</feature>
<feature type="chain" id="PRO_5005142826" description="Metalloendopeptidase" evidence="11">
    <location>
        <begin position="20"/>
        <end position="597"/>
    </location>
</feature>
<dbReference type="PIR" id="S71352">
    <property type="entry name" value="S71352"/>
</dbReference>
<evidence type="ECO:0000313" key="16">
    <source>
        <dbReference type="EMBL" id="CAA46637.1"/>
    </source>
</evidence>
<reference evidence="16" key="2">
    <citation type="journal article" date="1996" name="Eur. J. Biochem.">
        <title>Structure of the gene encoding the sea urchin blastula protease 10 (BP10), a member of the astacin family of Zn2+-metalloproteases.</title>
        <authorList>
            <person name="Lhomond G."/>
            <person name="Ghiglione C."/>
            <person name="Lepage T."/>
            <person name="Gache C."/>
        </authorList>
    </citation>
    <scope>NUCLEOTIDE SEQUENCE</scope>
</reference>
<dbReference type="InterPro" id="IPR017369">
    <property type="entry name" value="SPAN/blastula_protease_10"/>
</dbReference>
<dbReference type="InterPro" id="IPR034035">
    <property type="entry name" value="Astacin-like_dom"/>
</dbReference>
<evidence type="ECO:0000256" key="10">
    <source>
        <dbReference type="PROSITE-ProRule" id="PRU01211"/>
    </source>
</evidence>
<dbReference type="GO" id="GO:0004222">
    <property type="term" value="F:metalloendopeptidase activity"/>
    <property type="evidence" value="ECO:0007669"/>
    <property type="project" value="UniProtKB-UniRule"/>
</dbReference>
<dbReference type="Pfam" id="PF00431">
    <property type="entry name" value="CUB"/>
    <property type="match status" value="2"/>
</dbReference>
<dbReference type="InterPro" id="IPR001506">
    <property type="entry name" value="Peptidase_M12A"/>
</dbReference>
<dbReference type="MEROPS" id="M12.012"/>
<evidence type="ECO:0000256" key="3">
    <source>
        <dbReference type="ARBA" id="ARBA00022723"/>
    </source>
</evidence>
<evidence type="ECO:0000256" key="6">
    <source>
        <dbReference type="ARBA" id="ARBA00022833"/>
    </source>
</evidence>
<comment type="cofactor">
    <cofactor evidence="10 11">
        <name>Zn(2+)</name>
        <dbReference type="ChEBI" id="CHEBI:29105"/>
    </cofactor>
    <text evidence="10 11">Binds 1 zinc ion per subunit.</text>
</comment>
<dbReference type="SMART" id="SM00235">
    <property type="entry name" value="ZnMc"/>
    <property type="match status" value="1"/>
</dbReference>
<dbReference type="GO" id="GO:0008270">
    <property type="term" value="F:zinc ion binding"/>
    <property type="evidence" value="ECO:0007669"/>
    <property type="project" value="UniProtKB-UniRule"/>
</dbReference>
<feature type="binding site" evidence="10">
    <location>
        <position position="194"/>
    </location>
    <ligand>
        <name>Zn(2+)</name>
        <dbReference type="ChEBI" id="CHEBI:29105"/>
        <note>catalytic</note>
    </ligand>
</feature>
<sequence length="597" mass="66288">MKLILFLAGLASLVLCTLAAPTGDQKEIPTETPPPKKPSETTTPGALKTPQPEPKDEEPTPGAFQGDMMLTEEQQREIEEAVDDEMTGRKKRKATIYESQRWPYKVIPYVISPSSSGQSSLIRNAMDHWEQNTCLRFEPRTSSHSRQLGHNAYLSFFRGSGCWSYVGKAFNGEQQISIGNGCAYFGTIVHEIGHAIGFHHEQSRPDRDDYINVLYQNIQSGRQHNFAKYTWGTVTSRNVQYDVGSIMHYGGYGFSSNGRPTITTRDPRLNSRLGQRIALSPADIELANLIYECDDIEDCTGRNECLNGGYHDTECNCVCPSGYNGDLCEDAVTTTRPDCSERFTEMTGVITSPNWPGRYDDNMACVYQIEGPPGSTIELTFTEMNIENHAVCRYDAVEIRKDDINSDGEKFCGNTLPAVQISSGNQMLVSFTSDPSITGRGFRATYRIVILTTTQLPDTTTISTTTPVPTTTQATTDETVVGSCGGRFGGTQGRVATPNYPNNYDNDLECVYVIEVEVGRRVELDFIDFVLEDETNCRWDSLSINLGDGIKIDMKMCGREYPAASLVSIGNKMELTLISDRSVTERGFMADYRAIQL</sequence>
<feature type="domain" description="EGF-like" evidence="14">
    <location>
        <begin position="295"/>
        <end position="329"/>
    </location>
</feature>
<proteinExistence type="predicted"/>
<keyword evidence="8 9" id="KW-1015">Disulfide bond</keyword>
<keyword evidence="11" id="KW-0732">Signal</keyword>
<dbReference type="PROSITE" id="PS00022">
    <property type="entry name" value="EGF_1"/>
    <property type="match status" value="1"/>
</dbReference>
<dbReference type="InterPro" id="IPR035914">
    <property type="entry name" value="Sperma_CUB_dom_sf"/>
</dbReference>
<dbReference type="CDD" id="cd04280">
    <property type="entry name" value="ZnMc_astacin_like"/>
    <property type="match status" value="1"/>
</dbReference>
<dbReference type="SUPFAM" id="SSF55486">
    <property type="entry name" value="Metalloproteases ('zincins'), catalytic domain"/>
    <property type="match status" value="1"/>
</dbReference>
<dbReference type="InterPro" id="IPR000859">
    <property type="entry name" value="CUB_dom"/>
</dbReference>
<evidence type="ECO:0000256" key="12">
    <source>
        <dbReference type="SAM" id="MobiDB-lite"/>
    </source>
</evidence>
<feature type="domain" description="CUB" evidence="13">
    <location>
        <begin position="484"/>
        <end position="595"/>
    </location>
</feature>
<evidence type="ECO:0000256" key="8">
    <source>
        <dbReference type="ARBA" id="ARBA00023157"/>
    </source>
</evidence>
<feature type="signal peptide" evidence="11">
    <location>
        <begin position="1"/>
        <end position="19"/>
    </location>
</feature>
<evidence type="ECO:0000256" key="7">
    <source>
        <dbReference type="ARBA" id="ARBA00023049"/>
    </source>
</evidence>
<evidence type="ECO:0000259" key="14">
    <source>
        <dbReference type="PROSITE" id="PS50026"/>
    </source>
</evidence>
<dbReference type="PRINTS" id="PR00480">
    <property type="entry name" value="ASTACIN"/>
</dbReference>
<dbReference type="Gene3D" id="2.60.120.290">
    <property type="entry name" value="Spermadhesin, CUB domain"/>
    <property type="match status" value="2"/>
</dbReference>
<evidence type="ECO:0000259" key="13">
    <source>
        <dbReference type="PROSITE" id="PS01180"/>
    </source>
</evidence>
<keyword evidence="3 10" id="KW-0479">Metal-binding</keyword>
<dbReference type="PROSITE" id="PS51864">
    <property type="entry name" value="ASTACIN"/>
    <property type="match status" value="1"/>
</dbReference>
<keyword evidence="7 10" id="KW-0482">Metalloprotease</keyword>
<dbReference type="PANTHER" id="PTHR10127">
    <property type="entry name" value="DISCOIDIN, CUB, EGF, LAMININ , AND ZINC METALLOPROTEASE DOMAIN CONTAINING"/>
    <property type="match status" value="1"/>
</dbReference>
<dbReference type="EC" id="3.4.24.-" evidence="11"/>
<dbReference type="FunFam" id="2.60.120.290:FF:000013">
    <property type="entry name" value="Membrane frizzled-related protein"/>
    <property type="match status" value="2"/>
</dbReference>
<dbReference type="AlphaFoldDB" id="Q26051"/>
<feature type="disulfide bond" evidence="9">
    <location>
        <begin position="319"/>
        <end position="328"/>
    </location>
</feature>
<keyword evidence="2 10" id="KW-0645">Protease</keyword>
<keyword evidence="4" id="KW-0677">Repeat</keyword>
<evidence type="ECO:0000256" key="11">
    <source>
        <dbReference type="RuleBase" id="RU361183"/>
    </source>
</evidence>
<organism evidence="16">
    <name type="scientific">Paracentrotus lividus</name>
    <name type="common">Common sea urchin</name>
    <dbReference type="NCBI Taxonomy" id="7656"/>
    <lineage>
        <taxon>Eukaryota</taxon>
        <taxon>Metazoa</taxon>
        <taxon>Echinodermata</taxon>
        <taxon>Eleutherozoa</taxon>
        <taxon>Echinozoa</taxon>
        <taxon>Echinoidea</taxon>
        <taxon>Euechinoidea</taxon>
        <taxon>Echinacea</taxon>
        <taxon>Camarodonta</taxon>
        <taxon>Echinidea</taxon>
        <taxon>Echinidae</taxon>
        <taxon>Paracentrotus</taxon>
    </lineage>
</organism>
<feature type="domain" description="CUB" evidence="13">
    <location>
        <begin position="339"/>
        <end position="449"/>
    </location>
</feature>